<feature type="non-terminal residue" evidence="1">
    <location>
        <position position="1"/>
    </location>
</feature>
<reference evidence="1" key="1">
    <citation type="submission" date="2021-02" db="EMBL/GenBank/DDBJ databases">
        <authorList>
            <person name="Nowell W R."/>
        </authorList>
    </citation>
    <scope>NUCLEOTIDE SEQUENCE</scope>
</reference>
<dbReference type="Proteomes" id="UP000663848">
    <property type="component" value="Unassembled WGS sequence"/>
</dbReference>
<organism evidence="1 2">
    <name type="scientific">Rotaria socialis</name>
    <dbReference type="NCBI Taxonomy" id="392032"/>
    <lineage>
        <taxon>Eukaryota</taxon>
        <taxon>Metazoa</taxon>
        <taxon>Spiralia</taxon>
        <taxon>Gnathifera</taxon>
        <taxon>Rotifera</taxon>
        <taxon>Eurotatoria</taxon>
        <taxon>Bdelloidea</taxon>
        <taxon>Philodinida</taxon>
        <taxon>Philodinidae</taxon>
        <taxon>Rotaria</taxon>
    </lineage>
</organism>
<name>A0A822CPK4_9BILA</name>
<dbReference type="EMBL" id="CAJOBR010050480">
    <property type="protein sequence ID" value="CAF5049498.1"/>
    <property type="molecule type" value="Genomic_DNA"/>
</dbReference>
<protein>
    <submittedName>
        <fullName evidence="1">Uncharacterized protein</fullName>
    </submittedName>
</protein>
<feature type="non-terminal residue" evidence="1">
    <location>
        <position position="104"/>
    </location>
</feature>
<sequence>DAFWRERIEAIVNDNRLKDLSDRLQVRREALVKRLSAYAELALDRILPKVDQADIDKRIANYVGKLVGGFEQVSKRNTEQWKAVFKLIDDASKGEDTKWFRTLV</sequence>
<gene>
    <name evidence="1" type="ORF">QYT958_LOCUS41954</name>
</gene>
<dbReference type="AlphaFoldDB" id="A0A822CPK4"/>
<comment type="caution">
    <text evidence="1">The sequence shown here is derived from an EMBL/GenBank/DDBJ whole genome shotgun (WGS) entry which is preliminary data.</text>
</comment>
<accession>A0A822CPK4</accession>
<proteinExistence type="predicted"/>
<evidence type="ECO:0000313" key="2">
    <source>
        <dbReference type="Proteomes" id="UP000663848"/>
    </source>
</evidence>
<evidence type="ECO:0000313" key="1">
    <source>
        <dbReference type="EMBL" id="CAF5049498.1"/>
    </source>
</evidence>